<feature type="non-terminal residue" evidence="1">
    <location>
        <position position="67"/>
    </location>
</feature>
<dbReference type="EMBL" id="GG679213">
    <property type="protein sequence ID" value="EER08138.1"/>
    <property type="molecule type" value="Genomic_DNA"/>
</dbReference>
<evidence type="ECO:0000313" key="2">
    <source>
        <dbReference type="Proteomes" id="UP000007800"/>
    </source>
</evidence>
<dbReference type="InParanoid" id="C5L579"/>
<evidence type="ECO:0000313" key="1">
    <source>
        <dbReference type="EMBL" id="EER08138.1"/>
    </source>
</evidence>
<dbReference type="GeneID" id="9064301"/>
<proteinExistence type="predicted"/>
<gene>
    <name evidence="1" type="ORF">Pmar_PMAR014902</name>
</gene>
<protein>
    <submittedName>
        <fullName evidence="1">Uncharacterized protein</fullName>
    </submittedName>
</protein>
<sequence>MGEGLQIPNFPPVLLGFSVAYVVGYGEVVPQLALVGDAFFVFGRIFIGGPGFATIADASFWGASLVF</sequence>
<organism evidence="2">
    <name type="scientific">Perkinsus marinus (strain ATCC 50983 / TXsc)</name>
    <dbReference type="NCBI Taxonomy" id="423536"/>
    <lineage>
        <taxon>Eukaryota</taxon>
        <taxon>Sar</taxon>
        <taxon>Alveolata</taxon>
        <taxon>Perkinsozoa</taxon>
        <taxon>Perkinsea</taxon>
        <taxon>Perkinsida</taxon>
        <taxon>Perkinsidae</taxon>
        <taxon>Perkinsus</taxon>
    </lineage>
</organism>
<reference evidence="1 2" key="1">
    <citation type="submission" date="2008-07" db="EMBL/GenBank/DDBJ databases">
        <authorList>
            <person name="El-Sayed N."/>
            <person name="Caler E."/>
            <person name="Inman J."/>
            <person name="Amedeo P."/>
            <person name="Hass B."/>
            <person name="Wortman J."/>
        </authorList>
    </citation>
    <scope>NUCLEOTIDE SEQUENCE [LARGE SCALE GENOMIC DNA]</scope>
    <source>
        <strain evidence="2">ATCC 50983 / TXsc</strain>
    </source>
</reference>
<dbReference type="RefSeq" id="XP_002776322.1">
    <property type="nucleotide sequence ID" value="XM_002776276.1"/>
</dbReference>
<keyword evidence="2" id="KW-1185">Reference proteome</keyword>
<dbReference type="AlphaFoldDB" id="C5L579"/>
<dbReference type="Proteomes" id="UP000007800">
    <property type="component" value="Unassembled WGS sequence"/>
</dbReference>
<name>C5L579_PERM5</name>
<accession>C5L579</accession>